<name>A0A1G8K5S9_9MICC</name>
<dbReference type="AlphaFoldDB" id="A0A1G8K5S9"/>
<dbReference type="OrthoDB" id="10000121at2"/>
<evidence type="ECO:0000313" key="3">
    <source>
        <dbReference type="Proteomes" id="UP000199258"/>
    </source>
</evidence>
<keyword evidence="3" id="KW-1185">Reference proteome</keyword>
<feature type="region of interest" description="Disordered" evidence="1">
    <location>
        <begin position="1"/>
        <end position="82"/>
    </location>
</feature>
<feature type="compositionally biased region" description="Low complexity" evidence="1">
    <location>
        <begin position="50"/>
        <end position="60"/>
    </location>
</feature>
<proteinExistence type="predicted"/>
<evidence type="ECO:0000256" key="1">
    <source>
        <dbReference type="SAM" id="MobiDB-lite"/>
    </source>
</evidence>
<sequence>MDTEIDDNQNPVQDGLQNAHNPISRDPERTEKEQVEDRAAEKAEEEAEGAAEGVNEAAGPAEDKDKEGGDDRDLTTETSPSD</sequence>
<gene>
    <name evidence="2" type="ORF">SAMN04488693_11065</name>
</gene>
<feature type="compositionally biased region" description="Basic and acidic residues" evidence="1">
    <location>
        <begin position="61"/>
        <end position="75"/>
    </location>
</feature>
<dbReference type="RefSeq" id="WP_090586914.1">
    <property type="nucleotide sequence ID" value="NZ_FNDT01000010.1"/>
</dbReference>
<accession>A0A1G8K5S9</accession>
<dbReference type="Proteomes" id="UP000199258">
    <property type="component" value="Unassembled WGS sequence"/>
</dbReference>
<protein>
    <submittedName>
        <fullName evidence="2">Uncharacterized protein</fullName>
    </submittedName>
</protein>
<dbReference type="STRING" id="335973.SAMN04488693_11065"/>
<organism evidence="2 3">
    <name type="scientific">Arthrobacter subterraneus</name>
    <dbReference type="NCBI Taxonomy" id="335973"/>
    <lineage>
        <taxon>Bacteria</taxon>
        <taxon>Bacillati</taxon>
        <taxon>Actinomycetota</taxon>
        <taxon>Actinomycetes</taxon>
        <taxon>Micrococcales</taxon>
        <taxon>Micrococcaceae</taxon>
        <taxon>Arthrobacter</taxon>
    </lineage>
</organism>
<dbReference type="EMBL" id="FNDT01000010">
    <property type="protein sequence ID" value="SDI38170.1"/>
    <property type="molecule type" value="Genomic_DNA"/>
</dbReference>
<evidence type="ECO:0000313" key="2">
    <source>
        <dbReference type="EMBL" id="SDI38170.1"/>
    </source>
</evidence>
<feature type="compositionally biased region" description="Basic and acidic residues" evidence="1">
    <location>
        <begin position="23"/>
        <end position="42"/>
    </location>
</feature>
<reference evidence="2 3" key="1">
    <citation type="submission" date="2016-10" db="EMBL/GenBank/DDBJ databases">
        <authorList>
            <person name="de Groot N.N."/>
        </authorList>
    </citation>
    <scope>NUCLEOTIDE SEQUENCE [LARGE SCALE GENOMIC DNA]</scope>
    <source>
        <strain evidence="2 3">NP_1H</strain>
    </source>
</reference>
<feature type="compositionally biased region" description="Polar residues" evidence="1">
    <location>
        <begin position="8"/>
        <end position="21"/>
    </location>
</feature>